<dbReference type="SUPFAM" id="SSF51735">
    <property type="entry name" value="NAD(P)-binding Rossmann-fold domains"/>
    <property type="match status" value="1"/>
</dbReference>
<protein>
    <submittedName>
        <fullName evidence="2">Alcohol dehydrogenase zinc-binding domain-containing protein</fullName>
    </submittedName>
</protein>
<dbReference type="EMBL" id="JQCF01000027">
    <property type="protein sequence ID" value="KRN98005.1"/>
    <property type="molecule type" value="Genomic_DNA"/>
</dbReference>
<accession>A0A0R2LDI7</accession>
<reference evidence="2 3" key="1">
    <citation type="journal article" date="2015" name="Genome Announc.">
        <title>Expanding the biotechnology potential of lactobacilli through comparative genomics of 213 strains and associated genera.</title>
        <authorList>
            <person name="Sun Z."/>
            <person name="Harris H.M."/>
            <person name="McCann A."/>
            <person name="Guo C."/>
            <person name="Argimon S."/>
            <person name="Zhang W."/>
            <person name="Yang X."/>
            <person name="Jeffery I.B."/>
            <person name="Cooney J.C."/>
            <person name="Kagawa T.F."/>
            <person name="Liu W."/>
            <person name="Song Y."/>
            <person name="Salvetti E."/>
            <person name="Wrobel A."/>
            <person name="Rasinkangas P."/>
            <person name="Parkhill J."/>
            <person name="Rea M.C."/>
            <person name="O'Sullivan O."/>
            <person name="Ritari J."/>
            <person name="Douillard F.P."/>
            <person name="Paul Ross R."/>
            <person name="Yang R."/>
            <person name="Briner A.E."/>
            <person name="Felis G.E."/>
            <person name="de Vos W.M."/>
            <person name="Barrangou R."/>
            <person name="Klaenhammer T.R."/>
            <person name="Caufield P.W."/>
            <person name="Cui Y."/>
            <person name="Zhang H."/>
            <person name="O'Toole P.W."/>
        </authorList>
    </citation>
    <scope>NUCLEOTIDE SEQUENCE [LARGE SCALE GENOMIC DNA]</scope>
    <source>
        <strain evidence="2 3">DSM 24716</strain>
    </source>
</reference>
<dbReference type="InterPro" id="IPR036291">
    <property type="entry name" value="NAD(P)-bd_dom_sf"/>
</dbReference>
<dbReference type="RefSeq" id="WP_057881521.1">
    <property type="nucleotide sequence ID" value="NZ_JQCF01000027.1"/>
</dbReference>
<dbReference type="InterPro" id="IPR020843">
    <property type="entry name" value="ER"/>
</dbReference>
<gene>
    <name evidence="2" type="ORF">IV57_GL001349</name>
</gene>
<dbReference type="GO" id="GO:0016491">
    <property type="term" value="F:oxidoreductase activity"/>
    <property type="evidence" value="ECO:0007669"/>
    <property type="project" value="InterPro"/>
</dbReference>
<feature type="domain" description="Enoyl reductase (ER)" evidence="1">
    <location>
        <begin position="10"/>
        <end position="277"/>
    </location>
</feature>
<name>A0A0R2LDI7_9LACO</name>
<evidence type="ECO:0000313" key="2">
    <source>
        <dbReference type="EMBL" id="KRN98005.1"/>
    </source>
</evidence>
<dbReference type="AlphaFoldDB" id="A0A0R2LDI7"/>
<dbReference type="OrthoDB" id="9787435at2"/>
<organism evidence="2 3">
    <name type="scientific">Companilactobacillus kimchiensis</name>
    <dbReference type="NCBI Taxonomy" id="993692"/>
    <lineage>
        <taxon>Bacteria</taxon>
        <taxon>Bacillati</taxon>
        <taxon>Bacillota</taxon>
        <taxon>Bacilli</taxon>
        <taxon>Lactobacillales</taxon>
        <taxon>Lactobacillaceae</taxon>
        <taxon>Companilactobacillus</taxon>
    </lineage>
</organism>
<dbReference type="PANTHER" id="PTHR43677">
    <property type="entry name" value="SHORT-CHAIN DEHYDROGENASE/REDUCTASE"/>
    <property type="match status" value="1"/>
</dbReference>
<dbReference type="Proteomes" id="UP000051006">
    <property type="component" value="Unassembled WGS sequence"/>
</dbReference>
<evidence type="ECO:0000259" key="1">
    <source>
        <dbReference type="SMART" id="SM00829"/>
    </source>
</evidence>
<comment type="caution">
    <text evidence="2">The sequence shown here is derived from an EMBL/GenBank/DDBJ whole genome shotgun (WGS) entry which is preliminary data.</text>
</comment>
<dbReference type="Gene3D" id="3.40.50.720">
    <property type="entry name" value="NAD(P)-binding Rossmann-like Domain"/>
    <property type="match status" value="1"/>
</dbReference>
<dbReference type="STRING" id="993692.IV57_GL001349"/>
<dbReference type="Gene3D" id="3.90.180.10">
    <property type="entry name" value="Medium-chain alcohol dehydrogenases, catalytic domain"/>
    <property type="match status" value="1"/>
</dbReference>
<proteinExistence type="predicted"/>
<dbReference type="InterPro" id="IPR051397">
    <property type="entry name" value="Zn-ADH-like_protein"/>
</dbReference>
<dbReference type="SUPFAM" id="SSF50129">
    <property type="entry name" value="GroES-like"/>
    <property type="match status" value="1"/>
</dbReference>
<evidence type="ECO:0000313" key="3">
    <source>
        <dbReference type="Proteomes" id="UP000051006"/>
    </source>
</evidence>
<dbReference type="PATRIC" id="fig|993692.3.peg.1369"/>
<dbReference type="InterPro" id="IPR013149">
    <property type="entry name" value="ADH-like_C"/>
</dbReference>
<keyword evidence="3" id="KW-1185">Reference proteome</keyword>
<dbReference type="InterPro" id="IPR011032">
    <property type="entry name" value="GroES-like_sf"/>
</dbReference>
<sequence>MKAAIVTEAGVMPTYSTFKEPKETEEELKVNVKASALSNLTKMRALGKHYSSTQTFPIVAGTDGVGTLGDGTRVYFAMPTAPFGSLAEQTLVNKHLIVPIPDELDDVTAAAIANPGMSSWGALVGRAKFQAGQTVLINGATGSAGSLAVKIAYHLGAKKVIVAGRNAEKLAKLGADVAVSFDMTAENGAQNFETKLAPYFQEGIDVVLDYLWGDSALAIMLAGAEAGGDHTTKFISIGAASGQPEISLPSAVLRSSKIEILGSGVKSVSMKNLLIAIKGVFDWAAADKITIPTTTYDLKNIAEAWKAPLTPRAVIKVN</sequence>
<dbReference type="SMART" id="SM00829">
    <property type="entry name" value="PKS_ER"/>
    <property type="match status" value="1"/>
</dbReference>
<dbReference type="Pfam" id="PF00107">
    <property type="entry name" value="ADH_zinc_N"/>
    <property type="match status" value="1"/>
</dbReference>
<dbReference type="PANTHER" id="PTHR43677:SF11">
    <property type="entry name" value="ZINC-CONTAINING ALCOHOL DEHYDROGENASE"/>
    <property type="match status" value="1"/>
</dbReference>